<evidence type="ECO:0000259" key="3">
    <source>
        <dbReference type="Pfam" id="PF14331"/>
    </source>
</evidence>
<dbReference type="PANTHER" id="PTHR36153">
    <property type="entry name" value="INNER MEMBRANE PROTEIN-RELATED"/>
    <property type="match status" value="1"/>
</dbReference>
<keyword evidence="2" id="KW-0812">Transmembrane</keyword>
<dbReference type="InterPro" id="IPR025743">
    <property type="entry name" value="TssM1_N"/>
</dbReference>
<sequence>MLKKIFSLFLWIFVSVFVLSVCYVIGVFRNWTDTTTVFYWIFVILVTLTLKLIVDCIHNYFSSGKYRKLVRLFSRKKRTITLDSYFRKGMNIISKKGRGVVPWFLLTGDSEKNSSLLKDINLPVFHSNELNGISQQFRTIRWWFFRDSSVLELSGKIYDNPGVLNSVIGFLSARKSKKQPPHGIVLVIPVETLLDHDYSCIQVLSQKTRNFTEQLSSHLHHNIPVFLVISGCEHISGYSSLAQKIHQKNNNGYPVFWATNKSDTNASEYDSSYILSSLKSNITTEICHVLDDTLSDQEKNEILLFPDKLNDLKHSLDVFISTFSIDNVFFSQTEVSGVCLSGELVSGKDKNCTFSDVLVSEILPQIQNSEVIHVNKRRIKMSFRSVMVMTALCFIGYSAYCSYHIYDVRQGSVELSPAFLTEQILKYEDKVRSNMLYLPFKPALNDKYLFFRESLYNSSRFETRPVSWRVDEYKKKFLAASPSGKRELILSLASSLIGWDKMVKDESLSDLTTFPGIHESIKITRPYDKISSIASLALERDEIQKNHGSENIDVFRKLLSEFIQSDPSYSWFVSEYVDIPAVKVTDFWEDENASVSLSGIWTQEGQNKLHHWYENIKEAYGRDTVPEAFSSFVQYLEESRQEHFRQFIMAVARGRKDSHSGLMSPLQLTDIIQNRSSEHEFFKFVDDELHNIPASSAQDWLSDFRLLYRLFSLKVDNGMKRQIEQFDIMVRIYLMSVFNNSQMNRTTDHVTAWRDWQNVLRNAVNSELHTASSVELIRNAMRSDPKNKLVILFDEFEKVRSVINSNNTDPVIDSVWDIYERQNYKLLDHTFTYTGCRVDEQWRNSVLSQLNSDKHNSSHSEMQGKIYKNIIGFLNGPANGVLALDAEGARVLSFRERSIPFTPSFISFLNDVVSPDDLLDVQLRDRTQNKDELINVQRQLDVLNQTLQKIESQPYKMTVSSAPATISGHHGVKPTGTTLTLECKTGNSSIRSMNFADSGLFTWYPGSCHSVSIDISFPDFSTTYKFTGETAWIDFINKFSDGEDELMTKDFSPESRSFLESMGITGILVRYKLSDTGDLSQAYIEWEQLKQEKDKLENLQISLSNKLLTTHSWEKSGWISRLPGKITICPAVQE</sequence>
<dbReference type="RefSeq" id="WP_160173623.1">
    <property type="nucleotide sequence ID" value="NZ_JAKLYO010000066.1"/>
</dbReference>
<proteinExistence type="predicted"/>
<feature type="coiled-coil region" evidence="1">
    <location>
        <begin position="1079"/>
        <end position="1106"/>
    </location>
</feature>
<dbReference type="PANTHER" id="PTHR36153:SF1">
    <property type="entry name" value="TYPE VI SECRETION SYSTEM COMPONENT TSSM1"/>
    <property type="match status" value="1"/>
</dbReference>
<dbReference type="InterPro" id="IPR053156">
    <property type="entry name" value="T6SS_TssM-like"/>
</dbReference>
<evidence type="ECO:0000313" key="5">
    <source>
        <dbReference type="Proteomes" id="UP000245997"/>
    </source>
</evidence>
<keyword evidence="2" id="KW-0472">Membrane</keyword>
<dbReference type="Pfam" id="PF14331">
    <property type="entry name" value="IcmF-related_N"/>
    <property type="match status" value="1"/>
</dbReference>
<dbReference type="Proteomes" id="UP000245997">
    <property type="component" value="Plasmid pAA"/>
</dbReference>
<feature type="transmembrane region" description="Helical" evidence="2">
    <location>
        <begin position="37"/>
        <end position="61"/>
    </location>
</feature>
<evidence type="ECO:0000256" key="1">
    <source>
        <dbReference type="SAM" id="Coils"/>
    </source>
</evidence>
<name>A0A1W1EMC3_ECOLX</name>
<dbReference type="AlphaFoldDB" id="A0A1W1EMC3"/>
<dbReference type="EMBL" id="LT719075">
    <property type="protein sequence ID" value="SJK83505.1"/>
    <property type="molecule type" value="Genomic_DNA"/>
</dbReference>
<feature type="transmembrane region" description="Helical" evidence="2">
    <location>
        <begin position="7"/>
        <end position="31"/>
    </location>
</feature>
<gene>
    <name evidence="4" type="ORF">BQ8769_123</name>
</gene>
<organism evidence="4 5">
    <name type="scientific">Escherichia coli</name>
    <dbReference type="NCBI Taxonomy" id="562"/>
    <lineage>
        <taxon>Bacteria</taxon>
        <taxon>Pseudomonadati</taxon>
        <taxon>Pseudomonadota</taxon>
        <taxon>Gammaproteobacteria</taxon>
        <taxon>Enterobacterales</taxon>
        <taxon>Enterobacteriaceae</taxon>
        <taxon>Escherichia</taxon>
    </lineage>
</organism>
<reference evidence="5" key="1">
    <citation type="submission" date="2017-01" db="EMBL/GenBank/DDBJ databases">
        <authorList>
            <person name="Joensson R."/>
        </authorList>
    </citation>
    <scope>NUCLEOTIDE SEQUENCE [LARGE SCALE GENOMIC DNA]</scope>
</reference>
<protein>
    <submittedName>
        <fullName evidence="4">AaiO</fullName>
    </submittedName>
</protein>
<feature type="transmembrane region" description="Helical" evidence="2">
    <location>
        <begin position="386"/>
        <end position="406"/>
    </location>
</feature>
<accession>A0A1W1EMC3</accession>
<keyword evidence="2" id="KW-1133">Transmembrane helix</keyword>
<evidence type="ECO:0000313" key="4">
    <source>
        <dbReference type="EMBL" id="SJK83505.1"/>
    </source>
</evidence>
<evidence type="ECO:0000256" key="2">
    <source>
        <dbReference type="SAM" id="Phobius"/>
    </source>
</evidence>
<feature type="domain" description="Type VI secretion system component TssM1 N-terminal" evidence="3">
    <location>
        <begin position="174"/>
        <end position="347"/>
    </location>
</feature>
<keyword evidence="1" id="KW-0175">Coiled coil</keyword>